<dbReference type="GO" id="GO:0022857">
    <property type="term" value="F:transmembrane transporter activity"/>
    <property type="evidence" value="ECO:0007669"/>
    <property type="project" value="InterPro"/>
</dbReference>
<comment type="subcellular location">
    <subcellularLocation>
        <location evidence="1">Membrane</location>
        <topology evidence="1">Multi-pass membrane protein</topology>
    </subcellularLocation>
</comment>
<dbReference type="CDD" id="cd17317">
    <property type="entry name" value="MFS_SLC22"/>
    <property type="match status" value="1"/>
</dbReference>
<feature type="transmembrane region" description="Helical" evidence="5">
    <location>
        <begin position="167"/>
        <end position="186"/>
    </location>
</feature>
<dbReference type="OrthoDB" id="3936150at2759"/>
<keyword evidence="3 5" id="KW-1133">Transmembrane helix</keyword>
<name>A0A7R8YSV2_HERIL</name>
<dbReference type="InterPro" id="IPR005828">
    <property type="entry name" value="MFS_sugar_transport-like"/>
</dbReference>
<keyword evidence="8" id="KW-1185">Reference proteome</keyword>
<dbReference type="PROSITE" id="PS50850">
    <property type="entry name" value="MFS"/>
    <property type="match status" value="1"/>
</dbReference>
<dbReference type="PANTHER" id="PTHR24064">
    <property type="entry name" value="SOLUTE CARRIER FAMILY 22 MEMBER"/>
    <property type="match status" value="1"/>
</dbReference>
<evidence type="ECO:0000259" key="6">
    <source>
        <dbReference type="PROSITE" id="PS50850"/>
    </source>
</evidence>
<feature type="transmembrane region" description="Helical" evidence="5">
    <location>
        <begin position="252"/>
        <end position="271"/>
    </location>
</feature>
<dbReference type="InterPro" id="IPR020846">
    <property type="entry name" value="MFS_dom"/>
</dbReference>
<dbReference type="FunCoup" id="A0A7R8YSV2">
    <property type="interactions" value="31"/>
</dbReference>
<dbReference type="InParanoid" id="A0A7R8YSV2"/>
<evidence type="ECO:0000256" key="4">
    <source>
        <dbReference type="ARBA" id="ARBA00023136"/>
    </source>
</evidence>
<dbReference type="Gene3D" id="1.20.1250.20">
    <property type="entry name" value="MFS general substrate transporter like domains"/>
    <property type="match status" value="1"/>
</dbReference>
<feature type="transmembrane region" description="Helical" evidence="5">
    <location>
        <begin position="460"/>
        <end position="479"/>
    </location>
</feature>
<feature type="transmembrane region" description="Helical" evidence="5">
    <location>
        <begin position="485"/>
        <end position="508"/>
    </location>
</feature>
<evidence type="ECO:0000256" key="2">
    <source>
        <dbReference type="ARBA" id="ARBA00022692"/>
    </source>
</evidence>
<feature type="transmembrane region" description="Helical" evidence="5">
    <location>
        <begin position="133"/>
        <end position="155"/>
    </location>
</feature>
<organism evidence="7 8">
    <name type="scientific">Hermetia illucens</name>
    <name type="common">Black soldier fly</name>
    <dbReference type="NCBI Taxonomy" id="343691"/>
    <lineage>
        <taxon>Eukaryota</taxon>
        <taxon>Metazoa</taxon>
        <taxon>Ecdysozoa</taxon>
        <taxon>Arthropoda</taxon>
        <taxon>Hexapoda</taxon>
        <taxon>Insecta</taxon>
        <taxon>Pterygota</taxon>
        <taxon>Neoptera</taxon>
        <taxon>Endopterygota</taxon>
        <taxon>Diptera</taxon>
        <taxon>Brachycera</taxon>
        <taxon>Stratiomyomorpha</taxon>
        <taxon>Stratiomyidae</taxon>
        <taxon>Hermetiinae</taxon>
        <taxon>Hermetia</taxon>
    </lineage>
</organism>
<feature type="transmembrane region" description="Helical" evidence="5">
    <location>
        <begin position="20"/>
        <end position="43"/>
    </location>
</feature>
<sequence length="540" mass="60498">MGYDDIIEHLGGFGRYQKRIFFLVCLPAIPCAFHKLAGVFLLAKPAYRCLLPFENAINTTYDDLPGSVWNMSYPVDPGTSKWSTCQYLDANYTEEYLHGGVPADHSIRCNKWVYDKSRYESTTVTEWDMVCNWSWLTATSDALFMVGVLLGSIIFGHLSDKFGRKPIFFASLVIQLVFGVTAAIAPEYITYTLSRIIVGATTSGVFLVAYVIAMEMVGPSYRLFAGVVSMMFFSVGYVLTAGFAYYLTNWRYLQIALTLPGVLFMAYHWFIPESARWLLSKGRKDEAIINIQKAAKENKVTIPTDVLDNLLVEPEVKKDEIKVDKREASVFDLFRHPNLRKKSLLIFFDWFANSGTYYGLSWNTNNLGGNDLLNFVIFGAVEIPAYLFLLVTLNRWGRRTILCGCMLFAGAMLLLTIAVPNEHNWLIVVLAMFGKLAITASYGTIYIFSAEQFPTVIRNVGLGAASMVARIGGILAPYFNLLGDIWTPFPLIIFGAMAFTGGLLSLLLPETHNKPLLETIDDGENFGKKKDPEAVDKEIQ</sequence>
<feature type="transmembrane region" description="Helical" evidence="5">
    <location>
        <begin position="192"/>
        <end position="212"/>
    </location>
</feature>
<dbReference type="InterPro" id="IPR036259">
    <property type="entry name" value="MFS_trans_sf"/>
</dbReference>
<reference evidence="7 8" key="1">
    <citation type="submission" date="2020-11" db="EMBL/GenBank/DDBJ databases">
        <authorList>
            <person name="Wallbank WR R."/>
            <person name="Pardo Diaz C."/>
            <person name="Kozak K."/>
            <person name="Martin S."/>
            <person name="Jiggins C."/>
            <person name="Moest M."/>
            <person name="Warren A I."/>
            <person name="Generalovic N T."/>
            <person name="Byers J.R.P. K."/>
            <person name="Montejo-Kovacevich G."/>
            <person name="Yen C E."/>
        </authorList>
    </citation>
    <scope>NUCLEOTIDE SEQUENCE [LARGE SCALE GENOMIC DNA]</scope>
</reference>
<feature type="transmembrane region" description="Helical" evidence="5">
    <location>
        <begin position="372"/>
        <end position="393"/>
    </location>
</feature>
<evidence type="ECO:0000256" key="3">
    <source>
        <dbReference type="ARBA" id="ARBA00022989"/>
    </source>
</evidence>
<evidence type="ECO:0000313" key="8">
    <source>
        <dbReference type="Proteomes" id="UP000594454"/>
    </source>
</evidence>
<dbReference type="OMA" id="CALYACI"/>
<accession>A0A7R8YSV2</accession>
<feature type="transmembrane region" description="Helical" evidence="5">
    <location>
        <begin position="400"/>
        <end position="419"/>
    </location>
</feature>
<evidence type="ECO:0000256" key="5">
    <source>
        <dbReference type="SAM" id="Phobius"/>
    </source>
</evidence>
<dbReference type="GO" id="GO:0016020">
    <property type="term" value="C:membrane"/>
    <property type="evidence" value="ECO:0007669"/>
    <property type="project" value="UniProtKB-SubCell"/>
</dbReference>
<dbReference type="Pfam" id="PF00083">
    <property type="entry name" value="Sugar_tr"/>
    <property type="match status" value="1"/>
</dbReference>
<evidence type="ECO:0000313" key="7">
    <source>
        <dbReference type="EMBL" id="CAD7084047.1"/>
    </source>
</evidence>
<dbReference type="AlphaFoldDB" id="A0A7R8YSV2"/>
<feature type="transmembrane region" description="Helical" evidence="5">
    <location>
        <begin position="224"/>
        <end position="246"/>
    </location>
</feature>
<proteinExistence type="predicted"/>
<dbReference type="SUPFAM" id="SSF103473">
    <property type="entry name" value="MFS general substrate transporter"/>
    <property type="match status" value="1"/>
</dbReference>
<dbReference type="Proteomes" id="UP000594454">
    <property type="component" value="Chromosome 3"/>
</dbReference>
<evidence type="ECO:0000256" key="1">
    <source>
        <dbReference type="ARBA" id="ARBA00004141"/>
    </source>
</evidence>
<dbReference type="EMBL" id="LR899011">
    <property type="protein sequence ID" value="CAD7084047.1"/>
    <property type="molecule type" value="Genomic_DNA"/>
</dbReference>
<keyword evidence="4 5" id="KW-0472">Membrane</keyword>
<gene>
    <name evidence="7" type="ORF">HERILL_LOCUS6963</name>
</gene>
<protein>
    <recommendedName>
        <fullName evidence="6">Major facilitator superfamily (MFS) profile domain-containing protein</fullName>
    </recommendedName>
</protein>
<feature type="domain" description="Major facilitator superfamily (MFS) profile" evidence="6">
    <location>
        <begin position="84"/>
        <end position="513"/>
    </location>
</feature>
<keyword evidence="2 5" id="KW-0812">Transmembrane</keyword>
<feature type="transmembrane region" description="Helical" evidence="5">
    <location>
        <begin position="425"/>
        <end position="448"/>
    </location>
</feature>